<dbReference type="Proteomes" id="UP001059985">
    <property type="component" value="Chromosome"/>
</dbReference>
<protein>
    <submittedName>
        <fullName evidence="2">Smr/MutS family protein</fullName>
    </submittedName>
</protein>
<evidence type="ECO:0000313" key="5">
    <source>
        <dbReference type="Proteomes" id="UP001059985"/>
    </source>
</evidence>
<dbReference type="PROSITE" id="PS50828">
    <property type="entry name" value="SMR"/>
    <property type="match status" value="1"/>
</dbReference>
<dbReference type="EMBL" id="CP089286">
    <property type="protein sequence ID" value="UTO55252.1"/>
    <property type="molecule type" value="Genomic_DNA"/>
</dbReference>
<sequence length="211" mass="24546">MINNQQDTSWQSIISDTRPSVSKKIQYQKHNSNTPNIIQKEYFSKSFKKDTILLNTNKSSHERLTTYPHKAILPYYYCNNEPRINVQEKNYNIESGTFNSISNSTKVKIDQGKYHIDSILDLHGYTHDEAYYQLLNCITKNYDLGNKCLLVITGWGSKFSGHNSIRNSLHKWLQNDKIANLMLYYKQAIAAHGGKGAFYLLLKTKDKYSRY</sequence>
<name>A0A9Q9BSG8_9RICK</name>
<dbReference type="PANTHER" id="PTHR35562">
    <property type="entry name" value="DNA ENDONUCLEASE SMRA-RELATED"/>
    <property type="match status" value="1"/>
</dbReference>
<reference evidence="2" key="1">
    <citation type="journal article" date="2022" name="Microorganisms">
        <title>Assembly and Comparison of Ca. Neoehrlichia mikurensis Genomes.</title>
        <authorList>
            <person name="Azagi T."/>
            <person name="Dirks R.P."/>
            <person name="Yebra-Pimentel E.S."/>
            <person name="Schaap P.J."/>
            <person name="Koehorst J.J."/>
            <person name="Esser H.J."/>
            <person name="Sprong H."/>
        </authorList>
    </citation>
    <scope>NUCLEOTIDE SEQUENCE</scope>
    <source>
        <strain evidence="3">18-2804</strain>
        <strain evidence="2">18-2837</strain>
    </source>
</reference>
<dbReference type="AlphaFoldDB" id="A0A9Q9BSG8"/>
<feature type="domain" description="Smr" evidence="1">
    <location>
        <begin position="120"/>
        <end position="203"/>
    </location>
</feature>
<dbReference type="RefSeq" id="WP_218194190.1">
    <property type="nucleotide sequence ID" value="NZ_CP054597.1"/>
</dbReference>
<evidence type="ECO:0000313" key="3">
    <source>
        <dbReference type="EMBL" id="UTO56173.1"/>
    </source>
</evidence>
<evidence type="ECO:0000313" key="2">
    <source>
        <dbReference type="EMBL" id="UTO55252.1"/>
    </source>
</evidence>
<gene>
    <name evidence="3" type="ORF">LUA81_03575</name>
    <name evidence="2" type="ORF">LUA82_03610</name>
</gene>
<dbReference type="Proteomes" id="UP001059822">
    <property type="component" value="Chromosome"/>
</dbReference>
<evidence type="ECO:0000313" key="4">
    <source>
        <dbReference type="Proteomes" id="UP001059822"/>
    </source>
</evidence>
<proteinExistence type="predicted"/>
<dbReference type="EMBL" id="CP089285">
    <property type="protein sequence ID" value="UTO56173.1"/>
    <property type="molecule type" value="Genomic_DNA"/>
</dbReference>
<dbReference type="InterPro" id="IPR002625">
    <property type="entry name" value="Smr_dom"/>
</dbReference>
<accession>A0A9Q9BSG8</accession>
<organism evidence="2 4">
    <name type="scientific">Neoehrlichia mikurensis</name>
    <dbReference type="NCBI Taxonomy" id="89586"/>
    <lineage>
        <taxon>Bacteria</taxon>
        <taxon>Pseudomonadati</taxon>
        <taxon>Pseudomonadota</taxon>
        <taxon>Alphaproteobacteria</taxon>
        <taxon>Rickettsiales</taxon>
        <taxon>Anaplasmataceae</taxon>
        <taxon>Candidatus Neoehrlichia</taxon>
    </lineage>
</organism>
<evidence type="ECO:0000259" key="1">
    <source>
        <dbReference type="PROSITE" id="PS50828"/>
    </source>
</evidence>
<keyword evidence="5" id="KW-1185">Reference proteome</keyword>
<dbReference type="Pfam" id="PF01713">
    <property type="entry name" value="Smr"/>
    <property type="match status" value="1"/>
</dbReference>
<dbReference type="PANTHER" id="PTHR35562:SF2">
    <property type="entry name" value="DNA ENDONUCLEASE SMRA-RELATED"/>
    <property type="match status" value="1"/>
</dbReference>